<dbReference type="InParanoid" id="A0A059D539"/>
<feature type="domain" description="DUF569" evidence="3">
    <location>
        <begin position="420"/>
        <end position="498"/>
    </location>
</feature>
<organism evidence="4">
    <name type="scientific">Eucalyptus grandis</name>
    <name type="common">Flooded gum</name>
    <dbReference type="NCBI Taxonomy" id="71139"/>
    <lineage>
        <taxon>Eukaryota</taxon>
        <taxon>Viridiplantae</taxon>
        <taxon>Streptophyta</taxon>
        <taxon>Embryophyta</taxon>
        <taxon>Tracheophyta</taxon>
        <taxon>Spermatophyta</taxon>
        <taxon>Magnoliopsida</taxon>
        <taxon>eudicotyledons</taxon>
        <taxon>Gunneridae</taxon>
        <taxon>Pentapetalae</taxon>
        <taxon>rosids</taxon>
        <taxon>malvids</taxon>
        <taxon>Myrtales</taxon>
        <taxon>Myrtaceae</taxon>
        <taxon>Myrtoideae</taxon>
        <taxon>Eucalypteae</taxon>
        <taxon>Eucalyptus</taxon>
    </lineage>
</organism>
<dbReference type="eggNOG" id="ENOG502QS6K">
    <property type="taxonomic scope" value="Eukaryota"/>
</dbReference>
<dbReference type="CDD" id="cd23340">
    <property type="entry name" value="beta-trefoil_FSCN_ACP-like"/>
    <property type="match status" value="2"/>
</dbReference>
<dbReference type="STRING" id="71139.A0A059D539"/>
<feature type="domain" description="DUF569" evidence="2">
    <location>
        <begin position="215"/>
        <end position="356"/>
    </location>
</feature>
<dbReference type="PANTHER" id="PTHR31205:SF69">
    <property type="entry name" value="ACTIN CROSS-LINKING PROTEIN (DUF569)"/>
    <property type="match status" value="1"/>
</dbReference>
<accession>A0A059D539</accession>
<feature type="region of interest" description="Disordered" evidence="1">
    <location>
        <begin position="372"/>
        <end position="416"/>
    </location>
</feature>
<dbReference type="Pfam" id="PF04601">
    <property type="entry name" value="DUF569"/>
    <property type="match status" value="2"/>
</dbReference>
<evidence type="ECO:0000313" key="4">
    <source>
        <dbReference type="EMBL" id="KCW85848.1"/>
    </source>
</evidence>
<dbReference type="Pfam" id="PF22932">
    <property type="entry name" value="Ubiq_DUF_assoc"/>
    <property type="match status" value="1"/>
</dbReference>
<sequence length="510" mass="56472">MDLFTKTGAVKLRSHLDKYLVADDDRKTARQSRNGAAARARWSVEPVEGRADLVRLRSCHGRYLAASDEPFLLGMTGKKVLQALPGEGPSSSWTLEWEPIRDGFQVKLRSWCGKYLRANGGPPPWRNSVTHDDPLAGGTQNWVLWDVEAVAGSADWEAPDEYSSAYSSFSSSVGGRDDDVAARSEVVSPTAVAVAPSKMEIKQISSAGFCILTGMEFFRNAKAVRLRSRHDKYLVAEEDEEGVTQGRDGSSRTARWSVEFVLNSDAVLRLKSCYGKYLAASNQPFLLGMTGRKVVQSLPRRLDSSLEWEPVREGSHVKLRTRYGNFLRANGGLPPWRNSVTHDVPHRTASQEWILWDVDVVEIEVQSPTAMRPVEPLDHLDSSLGFEPATSPSSSSANSGRFSRQESNDSYAGSPPKLEGRTVYYHIADENGKVEGEDMEGYTLNFKGNNVEELTHRLEEETGMQGIFVCSRSPLNGKLFPLRLQLPPNISTLHVIVVPSSSIVAEDFIK</sequence>
<evidence type="ECO:0000259" key="3">
    <source>
        <dbReference type="Pfam" id="PF22932"/>
    </source>
</evidence>
<dbReference type="EMBL" id="KK198754">
    <property type="protein sequence ID" value="KCW85848.1"/>
    <property type="molecule type" value="Genomic_DNA"/>
</dbReference>
<evidence type="ECO:0000256" key="1">
    <source>
        <dbReference type="SAM" id="MobiDB-lite"/>
    </source>
</evidence>
<dbReference type="Gene3D" id="2.80.10.50">
    <property type="match status" value="2"/>
</dbReference>
<dbReference type="FunCoup" id="A0A059D539">
    <property type="interactions" value="1446"/>
</dbReference>
<dbReference type="OMA" id="NKFRIGM"/>
<name>A0A059D539_EUCGR</name>
<feature type="domain" description="DUF569" evidence="2">
    <location>
        <begin position="1"/>
        <end position="145"/>
    </location>
</feature>
<evidence type="ECO:0000259" key="2">
    <source>
        <dbReference type="Pfam" id="PF04601"/>
    </source>
</evidence>
<dbReference type="KEGG" id="egr:104432948"/>
<dbReference type="InterPro" id="IPR008999">
    <property type="entry name" value="Actin-crosslinking"/>
</dbReference>
<dbReference type="SUPFAM" id="SSF50405">
    <property type="entry name" value="Actin-crosslinking proteins"/>
    <property type="match status" value="2"/>
</dbReference>
<dbReference type="PANTHER" id="PTHR31205">
    <property type="entry name" value="ACTIN CROSS-LINKING PROTEIN (DUF569)"/>
    <property type="match status" value="1"/>
</dbReference>
<dbReference type="Gramene" id="KCW85848">
    <property type="protein sequence ID" value="KCW85848"/>
    <property type="gene ID" value="EUGRSUZ_B02585"/>
</dbReference>
<reference evidence="4" key="1">
    <citation type="submission" date="2013-07" db="EMBL/GenBank/DDBJ databases">
        <title>The genome of Eucalyptus grandis.</title>
        <authorList>
            <person name="Schmutz J."/>
            <person name="Hayes R."/>
            <person name="Myburg A."/>
            <person name="Tuskan G."/>
            <person name="Grattapaglia D."/>
            <person name="Rokhsar D.S."/>
        </authorList>
    </citation>
    <scope>NUCLEOTIDE SEQUENCE</scope>
    <source>
        <tissue evidence="4">Leaf extractions</tissue>
    </source>
</reference>
<feature type="compositionally biased region" description="Low complexity" evidence="1">
    <location>
        <begin position="391"/>
        <end position="402"/>
    </location>
</feature>
<dbReference type="FunFam" id="2.80.10.50:FF:000067">
    <property type="entry name" value="BnaC05g19630D protein"/>
    <property type="match status" value="2"/>
</dbReference>
<proteinExistence type="predicted"/>
<dbReference type="OrthoDB" id="2432302at2759"/>
<dbReference type="InterPro" id="IPR054726">
    <property type="entry name" value="Ubiq_DUF569-assoc"/>
</dbReference>
<dbReference type="InterPro" id="IPR007679">
    <property type="entry name" value="DUF569"/>
</dbReference>
<protein>
    <recommendedName>
        <fullName evidence="5">DUF569 domain-containing protein</fullName>
    </recommendedName>
</protein>
<gene>
    <name evidence="4" type="ORF">EUGRSUZ_B02585</name>
</gene>
<evidence type="ECO:0008006" key="5">
    <source>
        <dbReference type="Google" id="ProtNLM"/>
    </source>
</evidence>
<dbReference type="AlphaFoldDB" id="A0A059D539"/>